<keyword evidence="2" id="KW-1185">Reference proteome</keyword>
<proteinExistence type="predicted"/>
<sequence length="135" mass="15450">MSIVFESSCYAGSYMDAYTPPFLSTTQCGIDPFWPLLAPGLIHEDLLVCQKAMQAFIPGITSLESWFTERRYRVIFSFFSNLNREWGRQGLHYAMEVVSITSSLTDDDFDVLDPLMLLCWSIVSKVLSREEDQLT</sequence>
<dbReference type="AlphaFoldDB" id="A0A8H5CLM8"/>
<reference evidence="1 2" key="1">
    <citation type="journal article" date="2020" name="ISME J.">
        <title>Uncovering the hidden diversity of litter-decomposition mechanisms in mushroom-forming fungi.</title>
        <authorList>
            <person name="Floudas D."/>
            <person name="Bentzer J."/>
            <person name="Ahren D."/>
            <person name="Johansson T."/>
            <person name="Persson P."/>
            <person name="Tunlid A."/>
        </authorList>
    </citation>
    <scope>NUCLEOTIDE SEQUENCE [LARGE SCALE GENOMIC DNA]</scope>
    <source>
        <strain evidence="1 2">CBS 291.85</strain>
    </source>
</reference>
<name>A0A8H5CLM8_9AGAR</name>
<evidence type="ECO:0000313" key="1">
    <source>
        <dbReference type="EMBL" id="KAF5343088.1"/>
    </source>
</evidence>
<dbReference type="Proteomes" id="UP000559256">
    <property type="component" value="Unassembled WGS sequence"/>
</dbReference>
<evidence type="ECO:0000313" key="2">
    <source>
        <dbReference type="Proteomes" id="UP000559256"/>
    </source>
</evidence>
<protein>
    <submittedName>
        <fullName evidence="1">Uncharacterized protein</fullName>
    </submittedName>
</protein>
<dbReference type="OrthoDB" id="2017365at2759"/>
<gene>
    <name evidence="1" type="ORF">D9758_016023</name>
</gene>
<dbReference type="EMBL" id="JAACJM010000149">
    <property type="protein sequence ID" value="KAF5343088.1"/>
    <property type="molecule type" value="Genomic_DNA"/>
</dbReference>
<organism evidence="1 2">
    <name type="scientific">Tetrapyrgos nigripes</name>
    <dbReference type="NCBI Taxonomy" id="182062"/>
    <lineage>
        <taxon>Eukaryota</taxon>
        <taxon>Fungi</taxon>
        <taxon>Dikarya</taxon>
        <taxon>Basidiomycota</taxon>
        <taxon>Agaricomycotina</taxon>
        <taxon>Agaricomycetes</taxon>
        <taxon>Agaricomycetidae</taxon>
        <taxon>Agaricales</taxon>
        <taxon>Marasmiineae</taxon>
        <taxon>Marasmiaceae</taxon>
        <taxon>Tetrapyrgos</taxon>
    </lineage>
</organism>
<accession>A0A8H5CLM8</accession>
<comment type="caution">
    <text evidence="1">The sequence shown here is derived from an EMBL/GenBank/DDBJ whole genome shotgun (WGS) entry which is preliminary data.</text>
</comment>